<comment type="caution">
    <text evidence="2">The sequence shown here is derived from an EMBL/GenBank/DDBJ whole genome shotgun (WGS) entry which is preliminary data.</text>
</comment>
<name>A0ABW2N4B0_9ACTN</name>
<dbReference type="RefSeq" id="WP_255888567.1">
    <property type="nucleotide sequence ID" value="NZ_JAFMZM010000001.1"/>
</dbReference>
<organism evidence="2 3">
    <name type="scientific">Nocardioides astragali</name>
    <dbReference type="NCBI Taxonomy" id="1776736"/>
    <lineage>
        <taxon>Bacteria</taxon>
        <taxon>Bacillati</taxon>
        <taxon>Actinomycetota</taxon>
        <taxon>Actinomycetes</taxon>
        <taxon>Propionibacteriales</taxon>
        <taxon>Nocardioidaceae</taxon>
        <taxon>Nocardioides</taxon>
    </lineage>
</organism>
<keyword evidence="3" id="KW-1185">Reference proteome</keyword>
<dbReference type="SUPFAM" id="SSF50118">
    <property type="entry name" value="Cell growth inhibitor/plasmid maintenance toxic component"/>
    <property type="match status" value="1"/>
</dbReference>
<accession>A0ABW2N4B0</accession>
<evidence type="ECO:0000259" key="1">
    <source>
        <dbReference type="Pfam" id="PF08940"/>
    </source>
</evidence>
<dbReference type="Pfam" id="PF08940">
    <property type="entry name" value="DUF1918"/>
    <property type="match status" value="1"/>
</dbReference>
<dbReference type="InterPro" id="IPR015035">
    <property type="entry name" value="DUF1918"/>
</dbReference>
<gene>
    <name evidence="2" type="ORF">ACFQO6_11575</name>
</gene>
<dbReference type="EMBL" id="JBHTCH010000014">
    <property type="protein sequence ID" value="MFC7360912.1"/>
    <property type="molecule type" value="Genomic_DNA"/>
</dbReference>
<reference evidence="3" key="1">
    <citation type="journal article" date="2019" name="Int. J. Syst. Evol. Microbiol.">
        <title>The Global Catalogue of Microorganisms (GCM) 10K type strain sequencing project: providing services to taxonomists for standard genome sequencing and annotation.</title>
        <authorList>
            <consortium name="The Broad Institute Genomics Platform"/>
            <consortium name="The Broad Institute Genome Sequencing Center for Infectious Disease"/>
            <person name="Wu L."/>
            <person name="Ma J."/>
        </authorList>
    </citation>
    <scope>NUCLEOTIDE SEQUENCE [LARGE SCALE GENOMIC DNA]</scope>
    <source>
        <strain evidence="3">FCH27</strain>
    </source>
</reference>
<protein>
    <submittedName>
        <fullName evidence="2">DUF1918 domain-containing protein</fullName>
    </submittedName>
</protein>
<feature type="domain" description="DUF1918" evidence="1">
    <location>
        <begin position="1"/>
        <end position="57"/>
    </location>
</feature>
<evidence type="ECO:0000313" key="3">
    <source>
        <dbReference type="Proteomes" id="UP001596524"/>
    </source>
</evidence>
<evidence type="ECO:0000313" key="2">
    <source>
        <dbReference type="EMBL" id="MFC7360912.1"/>
    </source>
</evidence>
<dbReference type="Gene3D" id="2.30.30.440">
    <property type="entry name" value="Domain of unknown function DUF1918"/>
    <property type="match status" value="1"/>
</dbReference>
<dbReference type="Proteomes" id="UP001596524">
    <property type="component" value="Unassembled WGS sequence"/>
</dbReference>
<proteinExistence type="predicted"/>
<sequence>MHASVGDRIITESNKVDAPRREGEIIEVRGADGGPPYVVRWSDGHEGLTYPGPDAHVVER</sequence>